<gene>
    <name evidence="1" type="ORF">L3X38_032635</name>
</gene>
<comment type="caution">
    <text evidence="1">The sequence shown here is derived from an EMBL/GenBank/DDBJ whole genome shotgun (WGS) entry which is preliminary data.</text>
</comment>
<proteinExistence type="predicted"/>
<reference evidence="1 2" key="1">
    <citation type="journal article" date="2022" name="G3 (Bethesda)">
        <title>Whole-genome sequence and methylome profiling of the almond [Prunus dulcis (Mill.) D.A. Webb] cultivar 'Nonpareil'.</title>
        <authorList>
            <person name="D'Amico-Willman K.M."/>
            <person name="Ouma W.Z."/>
            <person name="Meulia T."/>
            <person name="Sideli G.M."/>
            <person name="Gradziel T.M."/>
            <person name="Fresnedo-Ramirez J."/>
        </authorList>
    </citation>
    <scope>NUCLEOTIDE SEQUENCE [LARGE SCALE GENOMIC DNA]</scope>
    <source>
        <strain evidence="1">Clone GOH B32 T37-40</strain>
    </source>
</reference>
<organism evidence="1 2">
    <name type="scientific">Prunus dulcis</name>
    <name type="common">Almond</name>
    <name type="synonym">Amygdalus dulcis</name>
    <dbReference type="NCBI Taxonomy" id="3755"/>
    <lineage>
        <taxon>Eukaryota</taxon>
        <taxon>Viridiplantae</taxon>
        <taxon>Streptophyta</taxon>
        <taxon>Embryophyta</taxon>
        <taxon>Tracheophyta</taxon>
        <taxon>Spermatophyta</taxon>
        <taxon>Magnoliopsida</taxon>
        <taxon>eudicotyledons</taxon>
        <taxon>Gunneridae</taxon>
        <taxon>Pentapetalae</taxon>
        <taxon>rosids</taxon>
        <taxon>fabids</taxon>
        <taxon>Rosales</taxon>
        <taxon>Rosaceae</taxon>
        <taxon>Amygdaloideae</taxon>
        <taxon>Amygdaleae</taxon>
        <taxon>Prunus</taxon>
    </lineage>
</organism>
<name>A0AAD4VFJ6_PRUDU</name>
<sequence length="81" mass="9459">MCLSPHWGKRASTLSGWLLQSVFWNIWLERNRRIFGQYKGVGVGELWDRVKFWAALWASVTPDFKDYSYSSILRDMAAAVM</sequence>
<accession>A0AAD4VFJ6</accession>
<dbReference type="AlphaFoldDB" id="A0AAD4VFJ6"/>
<dbReference type="EMBL" id="JAJFAZ020000006">
    <property type="protein sequence ID" value="KAI5323563.1"/>
    <property type="molecule type" value="Genomic_DNA"/>
</dbReference>
<protein>
    <submittedName>
        <fullName evidence="1">Uncharacterized protein</fullName>
    </submittedName>
</protein>
<evidence type="ECO:0000313" key="1">
    <source>
        <dbReference type="EMBL" id="KAI5323563.1"/>
    </source>
</evidence>
<dbReference type="Proteomes" id="UP001054821">
    <property type="component" value="Chromosome 6"/>
</dbReference>
<keyword evidence="2" id="KW-1185">Reference proteome</keyword>
<evidence type="ECO:0000313" key="2">
    <source>
        <dbReference type="Proteomes" id="UP001054821"/>
    </source>
</evidence>